<dbReference type="EMBL" id="CAJVQB010146370">
    <property type="protein sequence ID" value="CAG8855148.1"/>
    <property type="molecule type" value="Genomic_DNA"/>
</dbReference>
<accession>A0ABN7XLC0</accession>
<name>A0ABN7XLC0_GIGMA</name>
<protein>
    <submittedName>
        <fullName evidence="1">39886_t:CDS:1</fullName>
    </submittedName>
</protein>
<organism evidence="1 2">
    <name type="scientific">Gigaspora margarita</name>
    <dbReference type="NCBI Taxonomy" id="4874"/>
    <lineage>
        <taxon>Eukaryota</taxon>
        <taxon>Fungi</taxon>
        <taxon>Fungi incertae sedis</taxon>
        <taxon>Mucoromycota</taxon>
        <taxon>Glomeromycotina</taxon>
        <taxon>Glomeromycetes</taxon>
        <taxon>Diversisporales</taxon>
        <taxon>Gigasporaceae</taxon>
        <taxon>Gigaspora</taxon>
    </lineage>
</organism>
<keyword evidence="2" id="KW-1185">Reference proteome</keyword>
<proteinExistence type="predicted"/>
<reference evidence="1 2" key="1">
    <citation type="submission" date="2021-06" db="EMBL/GenBank/DDBJ databases">
        <authorList>
            <person name="Kallberg Y."/>
            <person name="Tangrot J."/>
            <person name="Rosling A."/>
        </authorList>
    </citation>
    <scope>NUCLEOTIDE SEQUENCE [LARGE SCALE GENOMIC DNA]</scope>
    <source>
        <strain evidence="1 2">120-4 pot B 10/14</strain>
    </source>
</reference>
<evidence type="ECO:0000313" key="2">
    <source>
        <dbReference type="Proteomes" id="UP000789901"/>
    </source>
</evidence>
<dbReference type="Proteomes" id="UP000789901">
    <property type="component" value="Unassembled WGS sequence"/>
</dbReference>
<feature type="non-terminal residue" evidence="1">
    <location>
        <position position="1"/>
    </location>
</feature>
<sequence>NKSYQKKVTLTSSKHQKKYWLVRSPKLVCNYGINQSPKLV</sequence>
<gene>
    <name evidence="1" type="ORF">GMARGA_LOCUS43969</name>
</gene>
<evidence type="ECO:0000313" key="1">
    <source>
        <dbReference type="EMBL" id="CAG8855148.1"/>
    </source>
</evidence>
<comment type="caution">
    <text evidence="1">The sequence shown here is derived from an EMBL/GenBank/DDBJ whole genome shotgun (WGS) entry which is preliminary data.</text>
</comment>
<feature type="non-terminal residue" evidence="1">
    <location>
        <position position="40"/>
    </location>
</feature>